<dbReference type="Proteomes" id="UP001595752">
    <property type="component" value="Unassembled WGS sequence"/>
</dbReference>
<proteinExistence type="predicted"/>
<accession>A0ABV8AZH7</accession>
<evidence type="ECO:0000313" key="1">
    <source>
        <dbReference type="EMBL" id="MFC3882699.1"/>
    </source>
</evidence>
<dbReference type="EMBL" id="JBHRZT010000020">
    <property type="protein sequence ID" value="MFC3882699.1"/>
    <property type="molecule type" value="Genomic_DNA"/>
</dbReference>
<gene>
    <name evidence="1" type="ORF">ACFOU2_03990</name>
</gene>
<name>A0ABV8AZH7_9BACI</name>
<sequence length="106" mass="12340">MLEEVWNTFLIQLQRHPHVRTCTKKVIAGIPFIYIEFALPDTPQLKIDEAIAASSKQAIQGKSITFDTVFVRSEKNLLIYRHRFYVPQQKMFCCGNVCSDCTRFKQ</sequence>
<keyword evidence="2" id="KW-1185">Reference proteome</keyword>
<dbReference type="RefSeq" id="WP_377912407.1">
    <property type="nucleotide sequence ID" value="NZ_JBHRZT010000020.1"/>
</dbReference>
<reference evidence="2" key="1">
    <citation type="journal article" date="2019" name="Int. J. Syst. Evol. Microbiol.">
        <title>The Global Catalogue of Microorganisms (GCM) 10K type strain sequencing project: providing services to taxonomists for standard genome sequencing and annotation.</title>
        <authorList>
            <consortium name="The Broad Institute Genomics Platform"/>
            <consortium name="The Broad Institute Genome Sequencing Center for Infectious Disease"/>
            <person name="Wu L."/>
            <person name="Ma J."/>
        </authorList>
    </citation>
    <scope>NUCLEOTIDE SEQUENCE [LARGE SCALE GENOMIC DNA]</scope>
    <source>
        <strain evidence="2">CCUG 61889</strain>
    </source>
</reference>
<comment type="caution">
    <text evidence="1">The sequence shown here is derived from an EMBL/GenBank/DDBJ whole genome shotgun (WGS) entry which is preliminary data.</text>
</comment>
<evidence type="ECO:0000313" key="2">
    <source>
        <dbReference type="Proteomes" id="UP001595752"/>
    </source>
</evidence>
<protein>
    <submittedName>
        <fullName evidence="1">Uncharacterized protein</fullName>
    </submittedName>
</protein>
<organism evidence="1 2">
    <name type="scientific">Bacillus songklensis</name>
    <dbReference type="NCBI Taxonomy" id="1069116"/>
    <lineage>
        <taxon>Bacteria</taxon>
        <taxon>Bacillati</taxon>
        <taxon>Bacillota</taxon>
        <taxon>Bacilli</taxon>
        <taxon>Bacillales</taxon>
        <taxon>Bacillaceae</taxon>
        <taxon>Bacillus</taxon>
    </lineage>
</organism>